<feature type="domain" description="PurM-like N-terminal" evidence="2">
    <location>
        <begin position="33"/>
        <end position="139"/>
    </location>
</feature>
<dbReference type="InterPro" id="IPR036676">
    <property type="entry name" value="PurM-like_C_sf"/>
</dbReference>
<organism evidence="4 5">
    <name type="scientific">Maccoyibacter intestinihominis</name>
    <dbReference type="NCBI Taxonomy" id="3133499"/>
    <lineage>
        <taxon>Bacteria</taxon>
        <taxon>Bacillati</taxon>
        <taxon>Bacillota</taxon>
        <taxon>Clostridia</taxon>
        <taxon>Lachnospirales</taxon>
        <taxon>Lachnospiraceae</taxon>
        <taxon>Maccoyibacter</taxon>
    </lineage>
</organism>
<dbReference type="SUPFAM" id="SSF56042">
    <property type="entry name" value="PurM C-terminal domain-like"/>
    <property type="match status" value="1"/>
</dbReference>
<protein>
    <submittedName>
        <fullName evidence="4">AIR synthase family protein</fullName>
    </submittedName>
</protein>
<dbReference type="PIRSF" id="PIRSF005644">
    <property type="entry name" value="Hdrgns_mtr_HypE"/>
    <property type="match status" value="1"/>
</dbReference>
<dbReference type="InterPro" id="IPR016188">
    <property type="entry name" value="PurM-like_N"/>
</dbReference>
<dbReference type="Pfam" id="PF02769">
    <property type="entry name" value="AIRS_C"/>
    <property type="match status" value="1"/>
</dbReference>
<proteinExistence type="inferred from homology"/>
<dbReference type="RefSeq" id="WP_353531302.1">
    <property type="nucleotide sequence ID" value="NZ_JBBMEX010000013.1"/>
</dbReference>
<dbReference type="SUPFAM" id="SSF55326">
    <property type="entry name" value="PurM N-terminal domain-like"/>
    <property type="match status" value="1"/>
</dbReference>
<dbReference type="Pfam" id="PF00586">
    <property type="entry name" value="AIRS"/>
    <property type="match status" value="1"/>
</dbReference>
<reference evidence="4 5" key="1">
    <citation type="submission" date="2024-03" db="EMBL/GenBank/DDBJ databases">
        <title>Human intestinal bacterial collection.</title>
        <authorList>
            <person name="Pauvert C."/>
            <person name="Hitch T.C.A."/>
            <person name="Clavel T."/>
        </authorList>
    </citation>
    <scope>NUCLEOTIDE SEQUENCE [LARGE SCALE GENOMIC DNA]</scope>
    <source>
        <strain evidence="4 5">CLA-AA-H185</strain>
    </source>
</reference>
<comment type="similarity">
    <text evidence="1">Belongs to the HypE family.</text>
</comment>
<gene>
    <name evidence="4" type="ORF">WMO43_11570</name>
</gene>
<dbReference type="CDD" id="cd06061">
    <property type="entry name" value="PurM-like1"/>
    <property type="match status" value="1"/>
</dbReference>
<accession>A0ABV1HFL8</accession>
<keyword evidence="5" id="KW-1185">Reference proteome</keyword>
<dbReference type="Gene3D" id="3.30.1330.10">
    <property type="entry name" value="PurM-like, N-terminal domain"/>
    <property type="match status" value="1"/>
</dbReference>
<name>A0ABV1HFL8_9FIRM</name>
<evidence type="ECO:0000259" key="3">
    <source>
        <dbReference type="Pfam" id="PF02769"/>
    </source>
</evidence>
<comment type="caution">
    <text evidence="4">The sequence shown here is derived from an EMBL/GenBank/DDBJ whole genome shotgun (WGS) entry which is preliminary data.</text>
</comment>
<dbReference type="PANTHER" id="PTHR30303:SF4">
    <property type="entry name" value="HYDROGENASE EXPRESSION_FORMATION PROTEIN HYPE"/>
    <property type="match status" value="1"/>
</dbReference>
<evidence type="ECO:0000313" key="5">
    <source>
        <dbReference type="Proteomes" id="UP001454489"/>
    </source>
</evidence>
<dbReference type="PANTHER" id="PTHR30303">
    <property type="entry name" value="HYDROGENASE ISOENZYMES FORMATION PROTEIN HYPE"/>
    <property type="match status" value="1"/>
</dbReference>
<feature type="domain" description="PurM-like C-terminal" evidence="3">
    <location>
        <begin position="152"/>
        <end position="303"/>
    </location>
</feature>
<evidence type="ECO:0000313" key="4">
    <source>
        <dbReference type="EMBL" id="MEQ2558499.1"/>
    </source>
</evidence>
<evidence type="ECO:0000259" key="2">
    <source>
        <dbReference type="Pfam" id="PF00586"/>
    </source>
</evidence>
<evidence type="ECO:0000256" key="1">
    <source>
        <dbReference type="ARBA" id="ARBA00006243"/>
    </source>
</evidence>
<sequence>MKVGKVPENVLKRSVFKQLHTTRKEVLLGAGVGEDCAAMKLAEDEVFVISTDPITGAAKDIGALAVQITVNDLASAGAEPIGIMLTVLLPEYVEEKDLKTVMAQVEEACEKNHIQVMGGHTEVTKVVNQIVISVTGVGKAKEGRVISTAGVKPGMDIIVTKWIGIEGTAILAKEKEAALRERYSQPFIDKAKELDRYISVLSEAATAVKSGVAAMHDVTEGGIFGALWEIAEASGVGLEIDLKKIPLKQETVEICEFFGINPYELISSGSMLMAAKDGNGLVMELEKAGIPAVVIGKATDSNDRVLLNEEERRFLEPPKTDELYKALSK</sequence>
<dbReference type="InterPro" id="IPR010918">
    <property type="entry name" value="PurM-like_C_dom"/>
</dbReference>
<dbReference type="EMBL" id="JBBMEX010000013">
    <property type="protein sequence ID" value="MEQ2558499.1"/>
    <property type="molecule type" value="Genomic_DNA"/>
</dbReference>
<dbReference type="Gene3D" id="3.90.650.10">
    <property type="entry name" value="PurM-like C-terminal domain"/>
    <property type="match status" value="1"/>
</dbReference>
<dbReference type="InterPro" id="IPR036921">
    <property type="entry name" value="PurM-like_N_sf"/>
</dbReference>
<dbReference type="InterPro" id="IPR011854">
    <property type="entry name" value="HypE"/>
</dbReference>
<dbReference type="Proteomes" id="UP001454489">
    <property type="component" value="Unassembled WGS sequence"/>
</dbReference>